<organism evidence="5 6">
    <name type="scientific">Trifolium medium</name>
    <dbReference type="NCBI Taxonomy" id="97028"/>
    <lineage>
        <taxon>Eukaryota</taxon>
        <taxon>Viridiplantae</taxon>
        <taxon>Streptophyta</taxon>
        <taxon>Embryophyta</taxon>
        <taxon>Tracheophyta</taxon>
        <taxon>Spermatophyta</taxon>
        <taxon>Magnoliopsida</taxon>
        <taxon>eudicotyledons</taxon>
        <taxon>Gunneridae</taxon>
        <taxon>Pentapetalae</taxon>
        <taxon>rosids</taxon>
        <taxon>fabids</taxon>
        <taxon>Fabales</taxon>
        <taxon>Fabaceae</taxon>
        <taxon>Papilionoideae</taxon>
        <taxon>50 kb inversion clade</taxon>
        <taxon>NPAAA clade</taxon>
        <taxon>Hologalegina</taxon>
        <taxon>IRL clade</taxon>
        <taxon>Trifolieae</taxon>
        <taxon>Trifolium</taxon>
    </lineage>
</organism>
<evidence type="ECO:0000313" key="5">
    <source>
        <dbReference type="EMBL" id="MCI11406.1"/>
    </source>
</evidence>
<reference evidence="5 6" key="1">
    <citation type="journal article" date="2018" name="Front. Plant Sci.">
        <title>Red Clover (Trifolium pratense) and Zigzag Clover (T. medium) - A Picture of Genomic Similarities and Differences.</title>
        <authorList>
            <person name="Dluhosova J."/>
            <person name="Istvanek J."/>
            <person name="Nedelnik J."/>
            <person name="Repkova J."/>
        </authorList>
    </citation>
    <scope>NUCLEOTIDE SEQUENCE [LARGE SCALE GENOMIC DNA]</scope>
    <source>
        <strain evidence="6">cv. 10/8</strain>
        <tissue evidence="5">Leaf</tissue>
    </source>
</reference>
<dbReference type="InterPro" id="IPR036638">
    <property type="entry name" value="HLH_DNA-bd_sf"/>
</dbReference>
<evidence type="ECO:0000256" key="3">
    <source>
        <dbReference type="ARBA" id="ARBA00023163"/>
    </source>
</evidence>
<evidence type="ECO:0000256" key="4">
    <source>
        <dbReference type="ARBA" id="ARBA00023242"/>
    </source>
</evidence>
<keyword evidence="6" id="KW-1185">Reference proteome</keyword>
<proteinExistence type="predicted"/>
<feature type="non-terminal residue" evidence="5">
    <location>
        <position position="1"/>
    </location>
</feature>
<dbReference type="SUPFAM" id="SSF47459">
    <property type="entry name" value="HLH, helix-loop-helix DNA-binding domain"/>
    <property type="match status" value="1"/>
</dbReference>
<accession>A0A392PJC4</accession>
<comment type="caution">
    <text evidence="5">The sequence shown here is derived from an EMBL/GenBank/DDBJ whole genome shotgun (WGS) entry which is preliminary data.</text>
</comment>
<dbReference type="GO" id="GO:0005634">
    <property type="term" value="C:nucleus"/>
    <property type="evidence" value="ECO:0007669"/>
    <property type="project" value="UniProtKB-SubCell"/>
</dbReference>
<dbReference type="InterPro" id="IPR024097">
    <property type="entry name" value="bHLH_ZIP_TF"/>
</dbReference>
<dbReference type="GO" id="GO:0003700">
    <property type="term" value="F:DNA-binding transcription factor activity"/>
    <property type="evidence" value="ECO:0007669"/>
    <property type="project" value="TreeGrafter"/>
</dbReference>
<dbReference type="PANTHER" id="PTHR12565:SF321">
    <property type="entry name" value="TRANSCRIPTION FACTOR BHLH089"/>
    <property type="match status" value="1"/>
</dbReference>
<dbReference type="AlphaFoldDB" id="A0A392PJC4"/>
<dbReference type="Proteomes" id="UP000265520">
    <property type="component" value="Unassembled WGS sequence"/>
</dbReference>
<protein>
    <submittedName>
        <fullName evidence="5">Transcription factor BPE</fullName>
    </submittedName>
</protein>
<dbReference type="GO" id="GO:0046983">
    <property type="term" value="F:protein dimerization activity"/>
    <property type="evidence" value="ECO:0007669"/>
    <property type="project" value="InterPro"/>
</dbReference>
<evidence type="ECO:0000256" key="2">
    <source>
        <dbReference type="ARBA" id="ARBA00023015"/>
    </source>
</evidence>
<evidence type="ECO:0000256" key="1">
    <source>
        <dbReference type="ARBA" id="ARBA00004123"/>
    </source>
</evidence>
<keyword evidence="2" id="KW-0805">Transcription regulation</keyword>
<dbReference type="PANTHER" id="PTHR12565">
    <property type="entry name" value="STEROL REGULATORY ELEMENT-BINDING PROTEIN"/>
    <property type="match status" value="1"/>
</dbReference>
<name>A0A392PJC4_9FABA</name>
<keyword evidence="3" id="KW-0804">Transcription</keyword>
<evidence type="ECO:0000313" key="6">
    <source>
        <dbReference type="Proteomes" id="UP000265520"/>
    </source>
</evidence>
<sequence length="59" mass="6779">VIGKALVLDEIINYIQSLHHQVEFLSMKLEAVNSRLTPGIEMYPPKDVSIELHPYILVY</sequence>
<dbReference type="EMBL" id="LXQA010080052">
    <property type="protein sequence ID" value="MCI11406.1"/>
    <property type="molecule type" value="Genomic_DNA"/>
</dbReference>
<comment type="subcellular location">
    <subcellularLocation>
        <location evidence="1">Nucleus</location>
    </subcellularLocation>
</comment>
<keyword evidence="4" id="KW-0539">Nucleus</keyword>